<feature type="domain" description="DUF4236" evidence="3">
    <location>
        <begin position="3"/>
        <end position="57"/>
    </location>
</feature>
<dbReference type="RefSeq" id="WP_147221791.1">
    <property type="nucleotide sequence ID" value="NZ_CAJGYY010000001.1"/>
</dbReference>
<protein>
    <submittedName>
        <fullName evidence="4">DUF4236 domain-containing protein</fullName>
    </submittedName>
</protein>
<dbReference type="Proteomes" id="UP000321903">
    <property type="component" value="Unassembled WGS sequence"/>
</dbReference>
<gene>
    <name evidence="4" type="ORF">ES754_02620</name>
</gene>
<keyword evidence="5" id="KW-1185">Reference proteome</keyword>
<dbReference type="AlphaFoldDB" id="A0A5C7A5N9"/>
<dbReference type="Pfam" id="PF14020">
    <property type="entry name" value="DUF4236"/>
    <property type="match status" value="1"/>
</dbReference>
<evidence type="ECO:0000256" key="1">
    <source>
        <dbReference type="SAM" id="MobiDB-lite"/>
    </source>
</evidence>
<feature type="transmembrane region" description="Helical" evidence="2">
    <location>
        <begin position="129"/>
        <end position="146"/>
    </location>
</feature>
<organism evidence="4 5">
    <name type="scientific">Psychrobacter frigidicola</name>
    <dbReference type="NCBI Taxonomy" id="45611"/>
    <lineage>
        <taxon>Bacteria</taxon>
        <taxon>Pseudomonadati</taxon>
        <taxon>Pseudomonadota</taxon>
        <taxon>Gammaproteobacteria</taxon>
        <taxon>Moraxellales</taxon>
        <taxon>Moraxellaceae</taxon>
        <taxon>Psychrobacter</taxon>
    </lineage>
</organism>
<evidence type="ECO:0000313" key="5">
    <source>
        <dbReference type="Proteomes" id="UP000321903"/>
    </source>
</evidence>
<dbReference type="InterPro" id="IPR025330">
    <property type="entry name" value="DUF4236"/>
</dbReference>
<feature type="region of interest" description="Disordered" evidence="1">
    <location>
        <begin position="36"/>
        <end position="94"/>
    </location>
</feature>
<feature type="transmembrane region" description="Helical" evidence="2">
    <location>
        <begin position="103"/>
        <end position="123"/>
    </location>
</feature>
<comment type="caution">
    <text evidence="4">The sequence shown here is derived from an EMBL/GenBank/DDBJ whole genome shotgun (WGS) entry which is preliminary data.</text>
</comment>
<keyword evidence="2" id="KW-0472">Membrane</keyword>
<reference evidence="4 5" key="1">
    <citation type="submission" date="2019-08" db="EMBL/GenBank/DDBJ databases">
        <title>Genome sequence of Psychrobacter frigidicola ACAM304 (type strain).</title>
        <authorList>
            <person name="Bowman J.P."/>
        </authorList>
    </citation>
    <scope>NUCLEOTIDE SEQUENCE [LARGE SCALE GENOMIC DNA]</scope>
    <source>
        <strain evidence="4 5">ACAM 304</strain>
    </source>
</reference>
<accession>A0A5C7A5N9</accession>
<dbReference type="OrthoDB" id="983149at2"/>
<keyword evidence="2" id="KW-1133">Transmembrane helix</keyword>
<proteinExistence type="predicted"/>
<evidence type="ECO:0000313" key="4">
    <source>
        <dbReference type="EMBL" id="TXD97874.1"/>
    </source>
</evidence>
<evidence type="ECO:0000259" key="3">
    <source>
        <dbReference type="Pfam" id="PF14020"/>
    </source>
</evidence>
<keyword evidence="2" id="KW-0812">Transmembrane</keyword>
<name>A0A5C7A5N9_9GAMM</name>
<sequence length="148" mass="16106">MSFRFRKSIKLAPGVRINLTKKGVSSLSVGKRGATVNVGKKGTRGTVGIPGSGLSYSSYKSHSESKRQPPQALSQNKHPTRPPPPSTYNIDTNSNSATEQRQVSILLGIGIFLVPLIFAWFTLRQGYSTASRAISMVWMILVIVAMRS</sequence>
<dbReference type="EMBL" id="VORZ01000001">
    <property type="protein sequence ID" value="TXD97874.1"/>
    <property type="molecule type" value="Genomic_DNA"/>
</dbReference>
<evidence type="ECO:0000256" key="2">
    <source>
        <dbReference type="SAM" id="Phobius"/>
    </source>
</evidence>